<gene>
    <name evidence="2" type="ORF">HMPREF9393_0470</name>
</gene>
<dbReference type="EMBL" id="AFFL01000002">
    <property type="protein sequence ID" value="EGJ38848.1"/>
    <property type="molecule type" value="Genomic_DNA"/>
</dbReference>
<organism evidence="2 3">
    <name type="scientific">Streptococcus sanguinis SK1056</name>
    <dbReference type="NCBI Taxonomy" id="888820"/>
    <lineage>
        <taxon>Bacteria</taxon>
        <taxon>Bacillati</taxon>
        <taxon>Bacillota</taxon>
        <taxon>Bacilli</taxon>
        <taxon>Lactobacillales</taxon>
        <taxon>Streptococcaceae</taxon>
        <taxon>Streptococcus</taxon>
    </lineage>
</organism>
<reference evidence="2 3" key="1">
    <citation type="submission" date="2011-03" db="EMBL/GenBank/DDBJ databases">
        <authorList>
            <person name="Muzny D."/>
            <person name="Qin X."/>
            <person name="Deng J."/>
            <person name="Jiang H."/>
            <person name="Liu Y."/>
            <person name="Qu J."/>
            <person name="Song X.-Z."/>
            <person name="Zhang L."/>
            <person name="Thornton R."/>
            <person name="Coyle M."/>
            <person name="Francisco L."/>
            <person name="Jackson L."/>
            <person name="Javaid M."/>
            <person name="Korchina V."/>
            <person name="Kovar C."/>
            <person name="Mata R."/>
            <person name="Mathew T."/>
            <person name="Ngo R."/>
            <person name="Nguyen L."/>
            <person name="Nguyen N."/>
            <person name="Okwuonu G."/>
            <person name="Ongeri F."/>
            <person name="Pham C."/>
            <person name="Simmons D."/>
            <person name="Wilczek-Boney K."/>
            <person name="Hale W."/>
            <person name="Jakkamsetti A."/>
            <person name="Pham P."/>
            <person name="Ruth R."/>
            <person name="San Lucas F."/>
            <person name="Warren J."/>
            <person name="Zhang J."/>
            <person name="Zhao Z."/>
            <person name="Zhou C."/>
            <person name="Zhu D."/>
            <person name="Lee S."/>
            <person name="Bess C."/>
            <person name="Blankenburg K."/>
            <person name="Forbes L."/>
            <person name="Fu Q."/>
            <person name="Gubbala S."/>
            <person name="Hirani K."/>
            <person name="Jayaseelan J.C."/>
            <person name="Lara F."/>
            <person name="Munidasa M."/>
            <person name="Palculict T."/>
            <person name="Patil S."/>
            <person name="Pu L.-L."/>
            <person name="Saada N."/>
            <person name="Tang L."/>
            <person name="Weissenberger G."/>
            <person name="Zhu Y."/>
            <person name="Hemphill L."/>
            <person name="Shang Y."/>
            <person name="Youmans B."/>
            <person name="Ayvaz T."/>
            <person name="Ross M."/>
            <person name="Santibanez J."/>
            <person name="Aqrawi P."/>
            <person name="Gross S."/>
            <person name="Joshi V."/>
            <person name="Fowler G."/>
            <person name="Nazareth L."/>
            <person name="Reid J."/>
            <person name="Worley K."/>
            <person name="Petrosino J."/>
            <person name="Highlander S."/>
            <person name="Gibbs R."/>
        </authorList>
    </citation>
    <scope>NUCLEOTIDE SEQUENCE [LARGE SCALE GENOMIC DNA]</scope>
    <source>
        <strain evidence="2 3">SK1056</strain>
    </source>
</reference>
<comment type="caution">
    <text evidence="2">The sequence shown here is derived from an EMBL/GenBank/DDBJ whole genome shotgun (WGS) entry which is preliminary data.</text>
</comment>
<name>F3UAH7_STRSA</name>
<evidence type="ECO:0000313" key="2">
    <source>
        <dbReference type="EMBL" id="EGJ38848.1"/>
    </source>
</evidence>
<protein>
    <submittedName>
        <fullName evidence="2">Sulfur oxidation protein SoxZ</fullName>
    </submittedName>
</protein>
<accession>F3UAH7</accession>
<evidence type="ECO:0000256" key="1">
    <source>
        <dbReference type="SAM" id="MobiDB-lite"/>
    </source>
</evidence>
<feature type="region of interest" description="Disordered" evidence="1">
    <location>
        <begin position="21"/>
        <end position="42"/>
    </location>
</feature>
<evidence type="ECO:0000313" key="3">
    <source>
        <dbReference type="Proteomes" id="UP000004171"/>
    </source>
</evidence>
<dbReference type="HOGENOM" id="CLU_3258688_0_0_9"/>
<dbReference type="AlphaFoldDB" id="F3UAH7"/>
<sequence length="42" mass="4728">MITSLSTILKSTVIGMRESSIKEKAKSETPQIQKNYKSTKKL</sequence>
<dbReference type="Proteomes" id="UP000004171">
    <property type="component" value="Unassembled WGS sequence"/>
</dbReference>
<proteinExistence type="predicted"/>